<proteinExistence type="predicted"/>
<sequence length="400" mass="44371">MNNPEFRQTLHNISQNLESANQAAQENIYTFAQLYIDPCLAGIKSCIYECTAPCFPNREDNLRRKRGQSRGRSEYNFDFYDAWEDDDDALANSPMGWGNDELDRLLAGRGSISGQPRRPRAMSYGSRGRPKPSRVQADSDQDPTIIPSSSYLGFLERLPWKIGSRKLRYKPSAADLQENPGGARARDAETEPLIEGRIWNKGHGRQRSDTAGSRSTTNSLSSRGDLIMSDEEEDAVPLDDEFAVMLSRRMTNQGSTEEQGGGKARTPSSKGPGASRRSTRTVSSKSAKSPSNNSQRSSSQKSLAPISPTLVTEHPEPPTLHDLRQEEEQVEREEELEIKQKREAAQRLAVERGLSSQDVKNVAHAEVKPDTPDEQDGDPESQRYVPEGDLSQPDDSAPPA</sequence>
<organism evidence="2 3">
    <name type="scientific">Rhinocladiella mackenziei CBS 650.93</name>
    <dbReference type="NCBI Taxonomy" id="1442369"/>
    <lineage>
        <taxon>Eukaryota</taxon>
        <taxon>Fungi</taxon>
        <taxon>Dikarya</taxon>
        <taxon>Ascomycota</taxon>
        <taxon>Pezizomycotina</taxon>
        <taxon>Eurotiomycetes</taxon>
        <taxon>Chaetothyriomycetidae</taxon>
        <taxon>Chaetothyriales</taxon>
        <taxon>Herpotrichiellaceae</taxon>
        <taxon>Rhinocladiella</taxon>
    </lineage>
</organism>
<dbReference type="GeneID" id="25298615"/>
<feature type="compositionally biased region" description="Polar residues" evidence="1">
    <location>
        <begin position="209"/>
        <end position="222"/>
    </location>
</feature>
<evidence type="ECO:0000313" key="2">
    <source>
        <dbReference type="EMBL" id="KIX00405.1"/>
    </source>
</evidence>
<dbReference type="HOGENOM" id="CLU_028829_0_0_1"/>
<dbReference type="OrthoDB" id="5421971at2759"/>
<evidence type="ECO:0000313" key="3">
    <source>
        <dbReference type="Proteomes" id="UP000053617"/>
    </source>
</evidence>
<accession>A0A0D2IUL0</accession>
<dbReference type="RefSeq" id="XP_013267541.1">
    <property type="nucleotide sequence ID" value="XM_013412087.1"/>
</dbReference>
<feature type="compositionally biased region" description="Low complexity" evidence="1">
    <location>
        <begin position="274"/>
        <end position="305"/>
    </location>
</feature>
<feature type="compositionally biased region" description="Acidic residues" evidence="1">
    <location>
        <begin position="228"/>
        <end position="237"/>
    </location>
</feature>
<feature type="region of interest" description="Disordered" evidence="1">
    <location>
        <begin position="252"/>
        <end position="400"/>
    </location>
</feature>
<gene>
    <name evidence="2" type="ORF">Z518_10544</name>
</gene>
<name>A0A0D2IUL0_9EURO</name>
<dbReference type="VEuPathDB" id="FungiDB:Z518_10544"/>
<feature type="compositionally biased region" description="Basic and acidic residues" evidence="1">
    <location>
        <begin position="313"/>
        <end position="327"/>
    </location>
</feature>
<dbReference type="EMBL" id="KN847483">
    <property type="protein sequence ID" value="KIX00405.1"/>
    <property type="molecule type" value="Genomic_DNA"/>
</dbReference>
<feature type="compositionally biased region" description="Basic and acidic residues" evidence="1">
    <location>
        <begin position="361"/>
        <end position="371"/>
    </location>
</feature>
<evidence type="ECO:0000256" key="1">
    <source>
        <dbReference type="SAM" id="MobiDB-lite"/>
    </source>
</evidence>
<feature type="region of interest" description="Disordered" evidence="1">
    <location>
        <begin position="109"/>
        <end position="144"/>
    </location>
</feature>
<dbReference type="AlphaFoldDB" id="A0A0D2IUL0"/>
<protein>
    <submittedName>
        <fullName evidence="2">Rhinocladiella mackenziei CBS 650.93 unplaced genomic scaffold supercont1.9, whole genome shotgun sequence</fullName>
    </submittedName>
</protein>
<feature type="region of interest" description="Disordered" evidence="1">
    <location>
        <begin position="173"/>
        <end position="237"/>
    </location>
</feature>
<dbReference type="Proteomes" id="UP000053617">
    <property type="component" value="Unassembled WGS sequence"/>
</dbReference>
<keyword evidence="3" id="KW-1185">Reference proteome</keyword>
<reference evidence="2 3" key="1">
    <citation type="submission" date="2015-01" db="EMBL/GenBank/DDBJ databases">
        <title>The Genome Sequence of Rhinocladiella mackenzie CBS 650.93.</title>
        <authorList>
            <consortium name="The Broad Institute Genomics Platform"/>
            <person name="Cuomo C."/>
            <person name="de Hoog S."/>
            <person name="Gorbushina A."/>
            <person name="Stielow B."/>
            <person name="Teixiera M."/>
            <person name="Abouelleil A."/>
            <person name="Chapman S.B."/>
            <person name="Priest M."/>
            <person name="Young S.K."/>
            <person name="Wortman J."/>
            <person name="Nusbaum C."/>
            <person name="Birren B."/>
        </authorList>
    </citation>
    <scope>NUCLEOTIDE SEQUENCE [LARGE SCALE GENOMIC DNA]</scope>
    <source>
        <strain evidence="2 3">CBS 650.93</strain>
    </source>
</reference>